<keyword evidence="2" id="KW-0472">Membrane</keyword>
<dbReference type="PANTHER" id="PTHR23028:SF53">
    <property type="entry name" value="ACYL_TRANSF_3 DOMAIN-CONTAINING PROTEIN"/>
    <property type="match status" value="1"/>
</dbReference>
<name>A0ABV6X4U0_9ACTN</name>
<feature type="transmembrane region" description="Helical" evidence="2">
    <location>
        <begin position="222"/>
        <end position="239"/>
    </location>
</feature>
<keyword evidence="4" id="KW-0012">Acyltransferase</keyword>
<evidence type="ECO:0000313" key="5">
    <source>
        <dbReference type="Proteomes" id="UP001592530"/>
    </source>
</evidence>
<dbReference type="RefSeq" id="WP_380555151.1">
    <property type="nucleotide sequence ID" value="NZ_JBHEZY010000008.1"/>
</dbReference>
<evidence type="ECO:0000256" key="2">
    <source>
        <dbReference type="SAM" id="Phobius"/>
    </source>
</evidence>
<accession>A0ABV6X4U0</accession>
<keyword evidence="2" id="KW-0812">Transmembrane</keyword>
<feature type="transmembrane region" description="Helical" evidence="2">
    <location>
        <begin position="279"/>
        <end position="298"/>
    </location>
</feature>
<evidence type="ECO:0000313" key="4">
    <source>
        <dbReference type="EMBL" id="MFC1433033.1"/>
    </source>
</evidence>
<feature type="transmembrane region" description="Helical" evidence="2">
    <location>
        <begin position="112"/>
        <end position="134"/>
    </location>
</feature>
<feature type="transmembrane region" description="Helical" evidence="2">
    <location>
        <begin position="348"/>
        <end position="367"/>
    </location>
</feature>
<reference evidence="4 5" key="1">
    <citation type="submission" date="2024-09" db="EMBL/GenBank/DDBJ databases">
        <authorList>
            <person name="Lee S.D."/>
        </authorList>
    </citation>
    <scope>NUCLEOTIDE SEQUENCE [LARGE SCALE GENOMIC DNA]</scope>
    <source>
        <strain evidence="4 5">N1-3</strain>
    </source>
</reference>
<proteinExistence type="predicted"/>
<feature type="transmembrane region" description="Helical" evidence="2">
    <location>
        <begin position="310"/>
        <end position="328"/>
    </location>
</feature>
<feature type="transmembrane region" description="Helical" evidence="2">
    <location>
        <begin position="34"/>
        <end position="54"/>
    </location>
</feature>
<feature type="transmembrane region" description="Helical" evidence="2">
    <location>
        <begin position="167"/>
        <end position="188"/>
    </location>
</feature>
<evidence type="ECO:0000259" key="3">
    <source>
        <dbReference type="Pfam" id="PF01757"/>
    </source>
</evidence>
<dbReference type="Pfam" id="PF01757">
    <property type="entry name" value="Acyl_transf_3"/>
    <property type="match status" value="1"/>
</dbReference>
<dbReference type="PANTHER" id="PTHR23028">
    <property type="entry name" value="ACETYLTRANSFERASE"/>
    <property type="match status" value="1"/>
</dbReference>
<keyword evidence="4" id="KW-0808">Transferase</keyword>
<dbReference type="InterPro" id="IPR050879">
    <property type="entry name" value="Acyltransferase_3"/>
</dbReference>
<organism evidence="4 5">
    <name type="scientific">Streptacidiphilus alkalitolerans</name>
    <dbReference type="NCBI Taxonomy" id="3342712"/>
    <lineage>
        <taxon>Bacteria</taxon>
        <taxon>Bacillati</taxon>
        <taxon>Actinomycetota</taxon>
        <taxon>Actinomycetes</taxon>
        <taxon>Kitasatosporales</taxon>
        <taxon>Streptomycetaceae</taxon>
        <taxon>Streptacidiphilus</taxon>
    </lineage>
</organism>
<keyword evidence="2" id="KW-1133">Transmembrane helix</keyword>
<dbReference type="EMBL" id="JBHEZY010000008">
    <property type="protein sequence ID" value="MFC1433033.1"/>
    <property type="molecule type" value="Genomic_DNA"/>
</dbReference>
<gene>
    <name evidence="4" type="ORF">ACEZDB_20545</name>
</gene>
<feature type="transmembrane region" description="Helical" evidence="2">
    <location>
        <begin position="195"/>
        <end position="216"/>
    </location>
</feature>
<feature type="region of interest" description="Disordered" evidence="1">
    <location>
        <begin position="1"/>
        <end position="30"/>
    </location>
</feature>
<feature type="transmembrane region" description="Helical" evidence="2">
    <location>
        <begin position="78"/>
        <end position="100"/>
    </location>
</feature>
<feature type="transmembrane region" description="Helical" evidence="2">
    <location>
        <begin position="246"/>
        <end position="267"/>
    </location>
</feature>
<dbReference type="Proteomes" id="UP001592530">
    <property type="component" value="Unassembled WGS sequence"/>
</dbReference>
<feature type="domain" description="Acyltransferase 3" evidence="3">
    <location>
        <begin position="35"/>
        <end position="364"/>
    </location>
</feature>
<protein>
    <submittedName>
        <fullName evidence="4">Acyltransferase family protein</fullName>
        <ecNumber evidence="4">2.3.-.-</ecNumber>
    </submittedName>
</protein>
<dbReference type="GO" id="GO:0016746">
    <property type="term" value="F:acyltransferase activity"/>
    <property type="evidence" value="ECO:0007669"/>
    <property type="project" value="UniProtKB-KW"/>
</dbReference>
<comment type="caution">
    <text evidence="4">The sequence shown here is derived from an EMBL/GenBank/DDBJ whole genome shotgun (WGS) entry which is preliminary data.</text>
</comment>
<dbReference type="InterPro" id="IPR002656">
    <property type="entry name" value="Acyl_transf_3_dom"/>
</dbReference>
<sequence length="393" mass="43343">MTTTDQPSIRPLPEPAQPPGSAEPAKGSARPPRLAAVDLLRLVAALAVASFHYMGTNNPAFWGVTPHDFAFKVHRASMYGWLGVEAFFLISGFVICMSAWGRTPGQFAVSRLSRLFPAYWCAIILIVLVTAVTLRDSGQLREILAPRAVVANLSMAPGPMHVGLLDGVAWTLWVEGRFYLIMAAVLVFGFTYRRMMAFCTIWLAVAVIAGEIKNTMLDEVALTPYAGLFVAGITLYLMYRFGQNLMLWMLMGLAWTFQLTMMNGRVLTHGLDYGTTQHVSWSFCALLLTGFLGLLMLSTIGPLARLRWRWLVTAGALTYPFYLVHQSIGVPLAKELTAHVPGLSPWPTVTLALAAMLGLSWLMNRLVENPFGRVMRRHLANGLNAGEVLRTRS</sequence>
<dbReference type="EC" id="2.3.-.-" evidence="4"/>
<evidence type="ECO:0000256" key="1">
    <source>
        <dbReference type="SAM" id="MobiDB-lite"/>
    </source>
</evidence>